<reference evidence="3" key="2">
    <citation type="submission" date="2015-01" db="EMBL/GenBank/DDBJ databases">
        <title>Evolutionary Origins and Diversification of the Mycorrhizal Mutualists.</title>
        <authorList>
            <consortium name="DOE Joint Genome Institute"/>
            <consortium name="Mycorrhizal Genomics Consortium"/>
            <person name="Kohler A."/>
            <person name="Kuo A."/>
            <person name="Nagy L.G."/>
            <person name="Floudas D."/>
            <person name="Copeland A."/>
            <person name="Barry K.W."/>
            <person name="Cichocki N."/>
            <person name="Veneault-Fourrey C."/>
            <person name="LaButti K."/>
            <person name="Lindquist E.A."/>
            <person name="Lipzen A."/>
            <person name="Lundell T."/>
            <person name="Morin E."/>
            <person name="Murat C."/>
            <person name="Riley R."/>
            <person name="Ohm R."/>
            <person name="Sun H."/>
            <person name="Tunlid A."/>
            <person name="Henrissat B."/>
            <person name="Grigoriev I.V."/>
            <person name="Hibbett D.S."/>
            <person name="Martin F."/>
        </authorList>
    </citation>
    <scope>NUCLEOTIDE SEQUENCE [LARGE SCALE GENOMIC DNA]</scope>
    <source>
        <strain evidence="3">F 1598</strain>
    </source>
</reference>
<proteinExistence type="predicted"/>
<evidence type="ECO:0000256" key="1">
    <source>
        <dbReference type="SAM" id="MobiDB-lite"/>
    </source>
</evidence>
<protein>
    <submittedName>
        <fullName evidence="2">Uncharacterized protein</fullName>
    </submittedName>
</protein>
<accession>A0A0C3C022</accession>
<dbReference type="AlphaFoldDB" id="A0A0C3C022"/>
<dbReference type="HOGENOM" id="CLU_1856025_0_0_1"/>
<organism evidence="2 3">
    <name type="scientific">Piloderma croceum (strain F 1598)</name>
    <dbReference type="NCBI Taxonomy" id="765440"/>
    <lineage>
        <taxon>Eukaryota</taxon>
        <taxon>Fungi</taxon>
        <taxon>Dikarya</taxon>
        <taxon>Basidiomycota</taxon>
        <taxon>Agaricomycotina</taxon>
        <taxon>Agaricomycetes</taxon>
        <taxon>Agaricomycetidae</taxon>
        <taxon>Atheliales</taxon>
        <taxon>Atheliaceae</taxon>
        <taxon>Piloderma</taxon>
    </lineage>
</organism>
<keyword evidence="3" id="KW-1185">Reference proteome</keyword>
<feature type="region of interest" description="Disordered" evidence="1">
    <location>
        <begin position="81"/>
        <end position="138"/>
    </location>
</feature>
<reference evidence="2 3" key="1">
    <citation type="submission" date="2014-04" db="EMBL/GenBank/DDBJ databases">
        <authorList>
            <consortium name="DOE Joint Genome Institute"/>
            <person name="Kuo A."/>
            <person name="Tarkka M."/>
            <person name="Buscot F."/>
            <person name="Kohler A."/>
            <person name="Nagy L.G."/>
            <person name="Floudas D."/>
            <person name="Copeland A."/>
            <person name="Barry K.W."/>
            <person name="Cichocki N."/>
            <person name="Veneault-Fourrey C."/>
            <person name="LaButti K."/>
            <person name="Lindquist E.A."/>
            <person name="Lipzen A."/>
            <person name="Lundell T."/>
            <person name="Morin E."/>
            <person name="Murat C."/>
            <person name="Sun H."/>
            <person name="Tunlid A."/>
            <person name="Henrissat B."/>
            <person name="Grigoriev I.V."/>
            <person name="Hibbett D.S."/>
            <person name="Martin F."/>
            <person name="Nordberg H.P."/>
            <person name="Cantor M.N."/>
            <person name="Hua S.X."/>
        </authorList>
    </citation>
    <scope>NUCLEOTIDE SEQUENCE [LARGE SCALE GENOMIC DNA]</scope>
    <source>
        <strain evidence="2 3">F 1598</strain>
    </source>
</reference>
<sequence>MHEQALAAYRGQMDTLVYKGITHNTPWNKVTLKPDAKFTVDTSSLAVVHTPTLPYNWPTSTSPGLTGGPPVVRYSVAVQLASSTPTKPRPIPKRTQQQAEKTGSMVKPGPSSSGADKKRKAVEDLGMPEKRVTRSSRQ</sequence>
<feature type="compositionally biased region" description="Basic and acidic residues" evidence="1">
    <location>
        <begin position="121"/>
        <end position="132"/>
    </location>
</feature>
<evidence type="ECO:0000313" key="2">
    <source>
        <dbReference type="EMBL" id="KIM92158.1"/>
    </source>
</evidence>
<dbReference type="Proteomes" id="UP000054166">
    <property type="component" value="Unassembled WGS sequence"/>
</dbReference>
<dbReference type="InParanoid" id="A0A0C3C022"/>
<gene>
    <name evidence="2" type="ORF">PILCRDRAFT_261</name>
</gene>
<name>A0A0C3C022_PILCF</name>
<evidence type="ECO:0000313" key="3">
    <source>
        <dbReference type="Proteomes" id="UP000054166"/>
    </source>
</evidence>
<dbReference type="EMBL" id="KN832970">
    <property type="protein sequence ID" value="KIM92158.1"/>
    <property type="molecule type" value="Genomic_DNA"/>
</dbReference>